<dbReference type="AlphaFoldDB" id="A0A7D5V878"/>
<dbReference type="KEGG" id="cfon:HZU75_01605"/>
<accession>A0A7D5V878</accession>
<name>A0A7D5V878_9NEIS</name>
<sequence>MLKKGGLASLFLFHVKANLIQTLRFLLLAVILLLLGLLTLHQVWQAVFSGELFGSDFAEAPFEFCLLLAMSAAFGIFSCKLGVSWLQLVLRNRHHLLASKSLADIENALPAGVSLAWVCLAVLAVLALIICN</sequence>
<keyword evidence="1" id="KW-1133">Transmembrane helix</keyword>
<dbReference type="RefSeq" id="WP_180307475.1">
    <property type="nucleotide sequence ID" value="NZ_CP058952.1"/>
</dbReference>
<keyword evidence="1" id="KW-0472">Membrane</keyword>
<keyword evidence="1" id="KW-0812">Transmembrane</keyword>
<organism evidence="2 3">
    <name type="scientific">Chitinibacter fontanus</name>
    <dbReference type="NCBI Taxonomy" id="1737446"/>
    <lineage>
        <taxon>Bacteria</taxon>
        <taxon>Pseudomonadati</taxon>
        <taxon>Pseudomonadota</taxon>
        <taxon>Betaproteobacteria</taxon>
        <taxon>Neisseriales</taxon>
        <taxon>Chitinibacteraceae</taxon>
        <taxon>Chitinibacter</taxon>
    </lineage>
</organism>
<evidence type="ECO:0000313" key="3">
    <source>
        <dbReference type="Proteomes" id="UP000510822"/>
    </source>
</evidence>
<feature type="transmembrane region" description="Helical" evidence="1">
    <location>
        <begin position="108"/>
        <end position="131"/>
    </location>
</feature>
<feature type="transmembrane region" description="Helical" evidence="1">
    <location>
        <begin position="27"/>
        <end position="44"/>
    </location>
</feature>
<gene>
    <name evidence="2" type="ORF">HZU75_01605</name>
</gene>
<evidence type="ECO:0000313" key="2">
    <source>
        <dbReference type="EMBL" id="QLI80332.1"/>
    </source>
</evidence>
<dbReference type="Proteomes" id="UP000510822">
    <property type="component" value="Chromosome"/>
</dbReference>
<dbReference type="EMBL" id="CP058952">
    <property type="protein sequence ID" value="QLI80332.1"/>
    <property type="molecule type" value="Genomic_DNA"/>
</dbReference>
<reference evidence="2 3" key="1">
    <citation type="journal article" date="2016" name="Int. J. Syst. Evol. Microbiol.">
        <title>Chitinibacter fontanus sp. nov., isolated from a spring.</title>
        <authorList>
            <person name="Sheu S.Y."/>
            <person name="Li Y.S."/>
            <person name="Young C.C."/>
            <person name="Chen W.M."/>
        </authorList>
    </citation>
    <scope>NUCLEOTIDE SEQUENCE [LARGE SCALE GENOMIC DNA]</scope>
    <source>
        <strain evidence="2 3">STM-7</strain>
    </source>
</reference>
<keyword evidence="3" id="KW-1185">Reference proteome</keyword>
<feature type="transmembrane region" description="Helical" evidence="1">
    <location>
        <begin position="64"/>
        <end position="88"/>
    </location>
</feature>
<evidence type="ECO:0000256" key="1">
    <source>
        <dbReference type="SAM" id="Phobius"/>
    </source>
</evidence>
<proteinExistence type="predicted"/>
<protein>
    <submittedName>
        <fullName evidence="2">Uncharacterized protein</fullName>
    </submittedName>
</protein>